<dbReference type="Proteomes" id="UP000824533">
    <property type="component" value="Linkage Group LG26"/>
</dbReference>
<protein>
    <submittedName>
        <fullName evidence="1">Uncharacterized protein</fullName>
    </submittedName>
</protein>
<organism evidence="1 2">
    <name type="scientific">Dendrolimus kikuchii</name>
    <dbReference type="NCBI Taxonomy" id="765133"/>
    <lineage>
        <taxon>Eukaryota</taxon>
        <taxon>Metazoa</taxon>
        <taxon>Ecdysozoa</taxon>
        <taxon>Arthropoda</taxon>
        <taxon>Hexapoda</taxon>
        <taxon>Insecta</taxon>
        <taxon>Pterygota</taxon>
        <taxon>Neoptera</taxon>
        <taxon>Endopterygota</taxon>
        <taxon>Lepidoptera</taxon>
        <taxon>Glossata</taxon>
        <taxon>Ditrysia</taxon>
        <taxon>Bombycoidea</taxon>
        <taxon>Lasiocampidae</taxon>
        <taxon>Dendrolimus</taxon>
    </lineage>
</organism>
<reference evidence="1 2" key="1">
    <citation type="journal article" date="2021" name="Front. Genet.">
        <title>Chromosome-Level Genome Assembly Reveals Significant Gene Expansion in the Toll and IMD Signaling Pathways of Dendrolimus kikuchii.</title>
        <authorList>
            <person name="Zhou J."/>
            <person name="Wu P."/>
            <person name="Xiong Z."/>
            <person name="Liu N."/>
            <person name="Zhao N."/>
            <person name="Ji M."/>
            <person name="Qiu Y."/>
            <person name="Yang B."/>
        </authorList>
    </citation>
    <scope>NUCLEOTIDE SEQUENCE [LARGE SCALE GENOMIC DNA]</scope>
    <source>
        <strain evidence="1">Ann1</strain>
    </source>
</reference>
<proteinExistence type="predicted"/>
<evidence type="ECO:0000313" key="2">
    <source>
        <dbReference type="Proteomes" id="UP000824533"/>
    </source>
</evidence>
<sequence length="332" mass="37120">MAEKNIQENPLPEEPQEQSQPQELQLQMPAPMGDPKEIPKPLEVPKPDKPAPTPPPVTIVPPPLTIPYTKSPPNDLYRRLLPAVLFVLTFVTVMTMLLVYMDNVAMTAQQFRRNMTLDYELARIGQASAQLVAYVRQLHLSPPHAAHPPLVPQPTRQVHVIDALYGQIYNGTFIEFLPRGGRDQTMEYLEGSRHWEGVVVRAAPKDYLLLRGGTRALHACLSPTAHPREVTYQEPDSQDNLFSSRVLCLPLYTVLLAAEATKTDYVLLGGNNVLPALKHIPFEDGSVRLQVIEIRSSDPIARNRTTAFLATKNYFVAASFDEGVMYALKETV</sequence>
<evidence type="ECO:0000313" key="1">
    <source>
        <dbReference type="EMBL" id="KAJ0170674.1"/>
    </source>
</evidence>
<comment type="caution">
    <text evidence="1">The sequence shown here is derived from an EMBL/GenBank/DDBJ whole genome shotgun (WGS) entry which is preliminary data.</text>
</comment>
<gene>
    <name evidence="1" type="ORF">K1T71_013446</name>
</gene>
<name>A0ACC1CGH6_9NEOP</name>
<keyword evidence="2" id="KW-1185">Reference proteome</keyword>
<dbReference type="EMBL" id="CM034412">
    <property type="protein sequence ID" value="KAJ0170674.1"/>
    <property type="molecule type" value="Genomic_DNA"/>
</dbReference>
<accession>A0ACC1CGH6</accession>